<name>A0A0S4FPM0_METFO</name>
<reference evidence="2" key="1">
    <citation type="submission" date="2014-09" db="EMBL/GenBank/DDBJ databases">
        <authorList>
            <person name="Wibberg D."/>
        </authorList>
    </citation>
    <scope>NUCLEOTIDE SEQUENCE [LARGE SCALE GENOMIC DNA]</scope>
    <source>
        <strain evidence="2">Mb9</strain>
    </source>
</reference>
<evidence type="ECO:0000313" key="2">
    <source>
        <dbReference type="EMBL" id="CEL25013.1"/>
    </source>
</evidence>
<sequence length="134" mass="15732">MTVFGSFISLKTEDQRLILKSFFLNYYMRFMLWLLPFQRVQKIVQNMGKKRNKNYIEISHLMWAINTSSSHVFRSTCLTRALTAQILLYQNGYSSTLIIGVTKNQHFEAHAWVEYNGNVVMGKSEKEFIPIIDL</sequence>
<organism evidence="2 3">
    <name type="scientific">Methanobacterium formicicum</name>
    <dbReference type="NCBI Taxonomy" id="2162"/>
    <lineage>
        <taxon>Archaea</taxon>
        <taxon>Methanobacteriati</taxon>
        <taxon>Methanobacteriota</taxon>
        <taxon>Methanomada group</taxon>
        <taxon>Methanobacteria</taxon>
        <taxon>Methanobacteriales</taxon>
        <taxon>Methanobacteriaceae</taxon>
        <taxon>Methanobacterium</taxon>
    </lineage>
</organism>
<proteinExistence type="predicted"/>
<dbReference type="AlphaFoldDB" id="A0A0S4FPM0"/>
<gene>
    <name evidence="2" type="ORF">MB9_1376</name>
</gene>
<evidence type="ECO:0000313" key="3">
    <source>
        <dbReference type="Proteomes" id="UP000062768"/>
    </source>
</evidence>
<dbReference type="Pfam" id="PF13471">
    <property type="entry name" value="Transglut_core3"/>
    <property type="match status" value="1"/>
</dbReference>
<dbReference type="GeneID" id="26739620"/>
<keyword evidence="3" id="KW-1185">Reference proteome</keyword>
<dbReference type="InterPro" id="IPR032708">
    <property type="entry name" value="McjB_C"/>
</dbReference>
<accession>A0A0S4FPM0</accession>
<feature type="domain" description="Microcin J25-processing protein McjB C-terminal" evidence="1">
    <location>
        <begin position="32"/>
        <end position="130"/>
    </location>
</feature>
<dbReference type="Proteomes" id="UP000062768">
    <property type="component" value="Chromosome I"/>
</dbReference>
<dbReference type="RefSeq" id="WP_060537801.1">
    <property type="nucleotide sequence ID" value="NZ_LN734822.1"/>
</dbReference>
<evidence type="ECO:0000259" key="1">
    <source>
        <dbReference type="Pfam" id="PF13471"/>
    </source>
</evidence>
<dbReference type="EMBL" id="LN734822">
    <property type="protein sequence ID" value="CEL25013.1"/>
    <property type="molecule type" value="Genomic_DNA"/>
</dbReference>
<dbReference type="PATRIC" id="fig|2162.10.peg.1439"/>
<protein>
    <recommendedName>
        <fullName evidence="1">Microcin J25-processing protein McjB C-terminal domain-containing protein</fullName>
    </recommendedName>
</protein>
<dbReference type="NCBIfam" id="NF033537">
    <property type="entry name" value="lasso_biosyn_B2"/>
    <property type="match status" value="1"/>
</dbReference>
<dbReference type="InterPro" id="IPR053521">
    <property type="entry name" value="McjB-like"/>
</dbReference>